<accession>A0A835IZ91</accession>
<dbReference type="EMBL" id="JADFTS010000001">
    <property type="protein sequence ID" value="KAF9624253.1"/>
    <property type="molecule type" value="Genomic_DNA"/>
</dbReference>
<sequence>MFLDVCCLWMEWCTLFSKYTDAIKAIKAMDKYDLPPDREAGIFLKASISWKGWKYRLRKIKERSRWYRHKNANYLWLHIQVRMGRCPFPAMKPSLVYGCDGKGRVRGLGIGVTKTVIHAAAPYK</sequence>
<evidence type="ECO:0000313" key="2">
    <source>
        <dbReference type="Proteomes" id="UP000631114"/>
    </source>
</evidence>
<comment type="caution">
    <text evidence="1">The sequence shown here is derived from an EMBL/GenBank/DDBJ whole genome shotgun (WGS) entry which is preliminary data.</text>
</comment>
<dbReference type="OrthoDB" id="1430750at2759"/>
<organism evidence="1 2">
    <name type="scientific">Coptis chinensis</name>
    <dbReference type="NCBI Taxonomy" id="261450"/>
    <lineage>
        <taxon>Eukaryota</taxon>
        <taxon>Viridiplantae</taxon>
        <taxon>Streptophyta</taxon>
        <taxon>Embryophyta</taxon>
        <taxon>Tracheophyta</taxon>
        <taxon>Spermatophyta</taxon>
        <taxon>Magnoliopsida</taxon>
        <taxon>Ranunculales</taxon>
        <taxon>Ranunculaceae</taxon>
        <taxon>Coptidoideae</taxon>
        <taxon>Coptis</taxon>
    </lineage>
</organism>
<dbReference type="AlphaFoldDB" id="A0A835IZ91"/>
<protein>
    <submittedName>
        <fullName evidence="1">Uncharacterized protein</fullName>
    </submittedName>
</protein>
<name>A0A835IZ91_9MAGN</name>
<dbReference type="Proteomes" id="UP000631114">
    <property type="component" value="Unassembled WGS sequence"/>
</dbReference>
<keyword evidence="2" id="KW-1185">Reference proteome</keyword>
<gene>
    <name evidence="1" type="ORF">IFM89_009161</name>
</gene>
<proteinExistence type="predicted"/>
<evidence type="ECO:0000313" key="1">
    <source>
        <dbReference type="EMBL" id="KAF9624253.1"/>
    </source>
</evidence>
<reference evidence="1 2" key="1">
    <citation type="submission" date="2020-10" db="EMBL/GenBank/DDBJ databases">
        <title>The Coptis chinensis genome and diversification of protoberbering-type alkaloids.</title>
        <authorList>
            <person name="Wang B."/>
            <person name="Shu S."/>
            <person name="Song C."/>
            <person name="Liu Y."/>
        </authorList>
    </citation>
    <scope>NUCLEOTIDE SEQUENCE [LARGE SCALE GENOMIC DNA]</scope>
    <source>
        <strain evidence="1">HL-2020</strain>
        <tissue evidence="1">Leaf</tissue>
    </source>
</reference>